<evidence type="ECO:0000256" key="2">
    <source>
        <dbReference type="ARBA" id="ARBA00022833"/>
    </source>
</evidence>
<evidence type="ECO:0000313" key="7">
    <source>
        <dbReference type="EMBL" id="TVY19981.1"/>
    </source>
</evidence>
<dbReference type="SMART" id="SM00066">
    <property type="entry name" value="GAL4"/>
    <property type="match status" value="1"/>
</dbReference>
<dbReference type="SUPFAM" id="SSF57701">
    <property type="entry name" value="Zn2/Cys6 DNA-binding domain"/>
    <property type="match status" value="1"/>
</dbReference>
<dbReference type="InterPro" id="IPR001138">
    <property type="entry name" value="Zn2Cys6_DnaBD"/>
</dbReference>
<dbReference type="Pfam" id="PF00172">
    <property type="entry name" value="Zn_clus"/>
    <property type="match status" value="1"/>
</dbReference>
<evidence type="ECO:0000256" key="4">
    <source>
        <dbReference type="ARBA" id="ARBA00023163"/>
    </source>
</evidence>
<keyword evidence="1" id="KW-0479">Metal-binding</keyword>
<evidence type="ECO:0000313" key="8">
    <source>
        <dbReference type="Proteomes" id="UP000469559"/>
    </source>
</evidence>
<name>A0A8T9BKT2_9HELO</name>
<dbReference type="GO" id="GO:0008270">
    <property type="term" value="F:zinc ion binding"/>
    <property type="evidence" value="ECO:0007669"/>
    <property type="project" value="InterPro"/>
</dbReference>
<keyword evidence="3" id="KW-0805">Transcription regulation</keyword>
<reference evidence="7 8" key="1">
    <citation type="submission" date="2018-05" db="EMBL/GenBank/DDBJ databases">
        <title>Whole genome sequencing for identification of molecular markers to develop diagnostic detection tools for the regulated plant pathogen Lachnellula willkommii.</title>
        <authorList>
            <person name="Giroux E."/>
            <person name="Bilodeau G."/>
        </authorList>
    </citation>
    <scope>NUCLEOTIDE SEQUENCE [LARGE SCALE GENOMIC DNA]</scope>
    <source>
        <strain evidence="7 8">CBS 203.66</strain>
    </source>
</reference>
<comment type="caution">
    <text evidence="7">The sequence shown here is derived from an EMBL/GenBank/DDBJ whole genome shotgun (WGS) entry which is preliminary data.</text>
</comment>
<dbReference type="GO" id="GO:0000981">
    <property type="term" value="F:DNA-binding transcription factor activity, RNA polymerase II-specific"/>
    <property type="evidence" value="ECO:0007669"/>
    <property type="project" value="InterPro"/>
</dbReference>
<dbReference type="OrthoDB" id="5423818at2759"/>
<keyword evidence="4" id="KW-0804">Transcription</keyword>
<protein>
    <submittedName>
        <fullName evidence="7">Transcription factor gsfR2</fullName>
    </submittedName>
</protein>
<dbReference type="PANTHER" id="PTHR47660:SF3">
    <property type="entry name" value="FINGER DOMAIN PROTEIN, PUTATIVE (AFU_ORTHOLOGUE AFUA_4G03310)-RELATED"/>
    <property type="match status" value="1"/>
</dbReference>
<dbReference type="CDD" id="cd00067">
    <property type="entry name" value="GAL4"/>
    <property type="match status" value="1"/>
</dbReference>
<dbReference type="PROSITE" id="PS00463">
    <property type="entry name" value="ZN2_CY6_FUNGAL_1"/>
    <property type="match status" value="1"/>
</dbReference>
<evidence type="ECO:0000256" key="1">
    <source>
        <dbReference type="ARBA" id="ARBA00022723"/>
    </source>
</evidence>
<evidence type="ECO:0000259" key="6">
    <source>
        <dbReference type="PROSITE" id="PS50048"/>
    </source>
</evidence>
<proteinExistence type="predicted"/>
<feature type="domain" description="Zn(2)-C6 fungal-type" evidence="6">
    <location>
        <begin position="47"/>
        <end position="77"/>
    </location>
</feature>
<keyword evidence="5" id="KW-0539">Nucleus</keyword>
<dbReference type="Proteomes" id="UP000469559">
    <property type="component" value="Unassembled WGS sequence"/>
</dbReference>
<dbReference type="PROSITE" id="PS50048">
    <property type="entry name" value="ZN2_CY6_FUNGAL_2"/>
    <property type="match status" value="1"/>
</dbReference>
<dbReference type="EMBL" id="QGMF01000076">
    <property type="protein sequence ID" value="TVY19981.1"/>
    <property type="molecule type" value="Genomic_DNA"/>
</dbReference>
<dbReference type="InterPro" id="IPR036864">
    <property type="entry name" value="Zn2-C6_fun-type_DNA-bd_sf"/>
</dbReference>
<dbReference type="AlphaFoldDB" id="A0A8T9BKT2"/>
<gene>
    <name evidence="7" type="primary">gsfR2_0</name>
    <name evidence="7" type="ORF">LARI1_G002631</name>
</gene>
<organism evidence="7 8">
    <name type="scientific">Lachnellula arida</name>
    <dbReference type="NCBI Taxonomy" id="1316785"/>
    <lineage>
        <taxon>Eukaryota</taxon>
        <taxon>Fungi</taxon>
        <taxon>Dikarya</taxon>
        <taxon>Ascomycota</taxon>
        <taxon>Pezizomycotina</taxon>
        <taxon>Leotiomycetes</taxon>
        <taxon>Helotiales</taxon>
        <taxon>Lachnaceae</taxon>
        <taxon>Lachnellula</taxon>
    </lineage>
</organism>
<evidence type="ECO:0000256" key="3">
    <source>
        <dbReference type="ARBA" id="ARBA00023015"/>
    </source>
</evidence>
<sequence>MEASTQAEAEQTLRRSRSNYENIEKSYLRHGSYCRKAKTRVRSRKKACLACTKAKTRCDLIYPNCSRCVAKNVTCGYGQTVPGRSLVTSNIPSTQTEMLPHLHLNPTLDSAETFMQLGSPMTQPFTPQDSITDLGTVGPFGSDVWDLELVDNTSTYIEDPTIQEASTGELAISKFLGSIGPASAFPNDYQLTFLNSLPATHLPGQMPPSDSLGQSPDLPSIEHWSTFGLDEVMPESPKLFSARKAPKRQLSLSRSYLLCTLRSYPHMMVSRQSLPPFIHPYYGYGVSTSGNEIDAHKYGPAPLNNCAAIVKWYSAKNKDNIGFIWRTIRAEQERLLAEYSQYSDQDAVAALQAITVYFLLRISEDNEEVTNFDIPLIYTMVVRKDVVPVSETDMSLMNCDDGQEIAMKVKGVIRKYDNPSVRGTWEDWILAESLRRTMIVLFLIDLLFDIASPLHSYKCDGSLLSALTLPCGKALWTASTRDEWETEYAAQREKAYGRRQLTYGDLVNFHHREEGTLDPWLSQLDDFGTLVMTATSVQHWSEG</sequence>
<dbReference type="Gene3D" id="4.10.240.10">
    <property type="entry name" value="Zn(2)-C6 fungal-type DNA-binding domain"/>
    <property type="match status" value="1"/>
</dbReference>
<keyword evidence="2" id="KW-0862">Zinc</keyword>
<dbReference type="PANTHER" id="PTHR47660">
    <property type="entry name" value="TRANSCRIPTION FACTOR WITH C2H2 AND ZN(2)-CYS(6) DNA BINDING DOMAIN (EUROFUNG)-RELATED-RELATED"/>
    <property type="match status" value="1"/>
</dbReference>
<keyword evidence="8" id="KW-1185">Reference proteome</keyword>
<evidence type="ECO:0000256" key="5">
    <source>
        <dbReference type="ARBA" id="ARBA00023242"/>
    </source>
</evidence>
<accession>A0A8T9BKT2</accession>